<keyword evidence="3 8" id="KW-0863">Zinc-finger</keyword>
<dbReference type="GO" id="GO:0000122">
    <property type="term" value="P:negative regulation of transcription by RNA polymerase II"/>
    <property type="evidence" value="ECO:0007669"/>
    <property type="project" value="TreeGrafter"/>
</dbReference>
<dbReference type="InterPro" id="IPR000679">
    <property type="entry name" value="Znf_GATA"/>
</dbReference>
<dbReference type="PANTHER" id="PTHR10071">
    <property type="entry name" value="TRANSCRIPTION FACTOR GATA FAMILY MEMBER"/>
    <property type="match status" value="1"/>
</dbReference>
<keyword evidence="5" id="KW-0805">Transcription regulation</keyword>
<evidence type="ECO:0000259" key="11">
    <source>
        <dbReference type="PROSITE" id="PS50114"/>
    </source>
</evidence>
<dbReference type="GO" id="GO:0000978">
    <property type="term" value="F:RNA polymerase II cis-regulatory region sequence-specific DNA binding"/>
    <property type="evidence" value="ECO:0007669"/>
    <property type="project" value="TreeGrafter"/>
</dbReference>
<dbReference type="SMART" id="SM00401">
    <property type="entry name" value="ZnF_GATA"/>
    <property type="match status" value="1"/>
</dbReference>
<dbReference type="SUPFAM" id="SSF57716">
    <property type="entry name" value="Glucocorticoid receptor-like (DNA-binding domain)"/>
    <property type="match status" value="2"/>
</dbReference>
<evidence type="ECO:0000313" key="12">
    <source>
        <dbReference type="Proteomes" id="UP000504634"/>
    </source>
</evidence>
<feature type="coiled-coil region" evidence="9">
    <location>
        <begin position="380"/>
        <end position="407"/>
    </location>
</feature>
<dbReference type="GO" id="GO:0005634">
    <property type="term" value="C:nucleus"/>
    <property type="evidence" value="ECO:0007669"/>
    <property type="project" value="UniProtKB-SubCell"/>
</dbReference>
<feature type="compositionally biased region" description="Basic residues" evidence="10">
    <location>
        <begin position="748"/>
        <end position="764"/>
    </location>
</feature>
<evidence type="ECO:0000256" key="3">
    <source>
        <dbReference type="ARBA" id="ARBA00022771"/>
    </source>
</evidence>
<name>A0A6J2U8G4_DROLE</name>
<feature type="domain" description="GATA-type" evidence="11">
    <location>
        <begin position="696"/>
        <end position="749"/>
    </location>
</feature>
<dbReference type="InterPro" id="IPR012934">
    <property type="entry name" value="Znf_AD"/>
</dbReference>
<dbReference type="GO" id="GO:0045944">
    <property type="term" value="P:positive regulation of transcription by RNA polymerase II"/>
    <property type="evidence" value="ECO:0007669"/>
    <property type="project" value="TreeGrafter"/>
</dbReference>
<comment type="subcellular location">
    <subcellularLocation>
        <location evidence="1">Nucleus</location>
    </subcellularLocation>
</comment>
<dbReference type="SMART" id="SM00868">
    <property type="entry name" value="zf-AD"/>
    <property type="match status" value="1"/>
</dbReference>
<dbReference type="PROSITE" id="PS50114">
    <property type="entry name" value="GATA_ZN_FINGER_2"/>
    <property type="match status" value="1"/>
</dbReference>
<dbReference type="InterPro" id="IPR013088">
    <property type="entry name" value="Znf_NHR/GATA"/>
</dbReference>
<evidence type="ECO:0000313" key="13">
    <source>
        <dbReference type="RefSeq" id="XP_030383828.1"/>
    </source>
</evidence>
<keyword evidence="4" id="KW-0862">Zinc</keyword>
<evidence type="ECO:0000256" key="10">
    <source>
        <dbReference type="SAM" id="MobiDB-lite"/>
    </source>
</evidence>
<evidence type="ECO:0000256" key="9">
    <source>
        <dbReference type="SAM" id="Coils"/>
    </source>
</evidence>
<dbReference type="FunFam" id="3.30.50.10:FF:000002">
    <property type="entry name" value="Gata transcription factor gatad"/>
    <property type="match status" value="1"/>
</dbReference>
<feature type="region of interest" description="Disordered" evidence="10">
    <location>
        <begin position="742"/>
        <end position="764"/>
    </location>
</feature>
<sequence>MCNLPLKYRQVCRLCLTLVNECEITKLQIYSSSPVYSNVDSLTLTPFNEKIKQCKCNLTESSTKCLNSNECSCDNPLSVVVTKHEDEVDPSEPSEIHTNFYTPNVPSNVAHSFSFSNKNLLERQMTVSSVLKLRSSPTQVVQQQETKESCEVRSTKFQLENDFPKREQAIGENNGKSTNTRRSNENSGNVFMEEEEHSDDSSPHITIQILNCLSIKPLPNDGFPTVICRDCRAKLKSFWKFRSMALNSHEALKEFLTATECSNVDAGTLEMKLDTILKSSSEAIAAKALTELSKSSKNMFTNSQFDGSFNKTHNDRLQNEITKMNEIRNIQTPPLFLNSFKSPTALLKPPLSNIKNKEFTVQDIFSSVSNDRKPEKMFELDRAADKKDSENEQYKNMQQQLETAAVLMDISKKIVISPPCSNPQSPSLSAQAETSIKSSVIKSKRPSNKNEFQDGVEIDLSIKKQKSDFLDPRNLVPIHHTSQPPILKIKAKSSRPDDRNNDSINMNEVGLPSFKVKTSIIEMGKGRETCLSDSEDSSDSNKLEMDIASSVNERKTPDSINSDHATDAATTQLWQALARSAAKSKEETQASELLRNMMSHPFVFSVPPTISMSVSNVPDEPMGLLKDFSEAQLNKVKTCRRKQSFPTKTDSGETAGAKGADVFPSLKSTCSATLEAQKEKEKKYFKSKNTNVLPGTQKDMCCSNCGTLTTTIWRRSVRGEMVCNACGLYFKLHGVNRPHSMRRDTIHTRRRRPKECERSKKRTKMPCSLGGEHKIEGINISMESKQMECLPTSEPLSVSGLVLDRYKIQMCEEEEEASASSALKNVFTRRKKTQCSPAYSDVCEAEELSVPLNLVSSENSKLT</sequence>
<dbReference type="GO" id="GO:0008270">
    <property type="term" value="F:zinc ion binding"/>
    <property type="evidence" value="ECO:0007669"/>
    <property type="project" value="UniProtKB-KW"/>
</dbReference>
<dbReference type="CTD" id="34395"/>
<keyword evidence="7" id="KW-0539">Nucleus</keyword>
<evidence type="ECO:0000256" key="7">
    <source>
        <dbReference type="ARBA" id="ARBA00023242"/>
    </source>
</evidence>
<dbReference type="Gene3D" id="3.30.50.10">
    <property type="entry name" value="Erythroid Transcription Factor GATA-1, subunit A"/>
    <property type="match status" value="1"/>
</dbReference>
<feature type="region of interest" description="Disordered" evidence="10">
    <location>
        <begin position="474"/>
        <end position="506"/>
    </location>
</feature>
<dbReference type="PANTHER" id="PTHR10071:SF337">
    <property type="entry name" value="GATA-BINDING FACTOR A"/>
    <property type="match status" value="1"/>
</dbReference>
<dbReference type="PRINTS" id="PR00619">
    <property type="entry name" value="GATAZNFINGER"/>
</dbReference>
<dbReference type="PROSITE" id="PS00344">
    <property type="entry name" value="GATA_ZN_FINGER_1"/>
    <property type="match status" value="1"/>
</dbReference>
<dbReference type="InterPro" id="IPR039355">
    <property type="entry name" value="Transcription_factor_GATA"/>
</dbReference>
<evidence type="ECO:0000256" key="2">
    <source>
        <dbReference type="ARBA" id="ARBA00022723"/>
    </source>
</evidence>
<dbReference type="Gene3D" id="3.40.1800.20">
    <property type="match status" value="1"/>
</dbReference>
<dbReference type="GeneID" id="115631255"/>
<reference evidence="13" key="1">
    <citation type="submission" date="2025-08" db="UniProtKB">
        <authorList>
            <consortium name="RefSeq"/>
        </authorList>
    </citation>
    <scope>IDENTIFICATION</scope>
    <source>
        <strain evidence="13">11010-0011.00</strain>
        <tissue evidence="13">Whole body</tissue>
    </source>
</reference>
<dbReference type="GO" id="GO:0000981">
    <property type="term" value="F:DNA-binding transcription factor activity, RNA polymerase II-specific"/>
    <property type="evidence" value="ECO:0007669"/>
    <property type="project" value="TreeGrafter"/>
</dbReference>
<gene>
    <name evidence="13" type="primary">LOC115631255</name>
</gene>
<evidence type="ECO:0000256" key="1">
    <source>
        <dbReference type="ARBA" id="ARBA00004123"/>
    </source>
</evidence>
<dbReference type="OrthoDB" id="2162994at2759"/>
<dbReference type="Pfam" id="PF07776">
    <property type="entry name" value="zf-AD"/>
    <property type="match status" value="1"/>
</dbReference>
<evidence type="ECO:0000256" key="4">
    <source>
        <dbReference type="ARBA" id="ARBA00022833"/>
    </source>
</evidence>
<proteinExistence type="predicted"/>
<keyword evidence="6" id="KW-0804">Transcription</keyword>
<protein>
    <submittedName>
        <fullName evidence="13">Uncharacterized protein LOC115631255</fullName>
    </submittedName>
</protein>
<evidence type="ECO:0000256" key="5">
    <source>
        <dbReference type="ARBA" id="ARBA00023015"/>
    </source>
</evidence>
<dbReference type="CDD" id="cd00202">
    <property type="entry name" value="ZnF_GATA"/>
    <property type="match status" value="1"/>
</dbReference>
<dbReference type="RefSeq" id="XP_030383828.1">
    <property type="nucleotide sequence ID" value="XM_030527968.1"/>
</dbReference>
<organism evidence="12 13">
    <name type="scientific">Drosophila lebanonensis</name>
    <name type="common">Fruit fly</name>
    <name type="synonym">Scaptodrosophila lebanonensis</name>
    <dbReference type="NCBI Taxonomy" id="7225"/>
    <lineage>
        <taxon>Eukaryota</taxon>
        <taxon>Metazoa</taxon>
        <taxon>Ecdysozoa</taxon>
        <taxon>Arthropoda</taxon>
        <taxon>Hexapoda</taxon>
        <taxon>Insecta</taxon>
        <taxon>Pterygota</taxon>
        <taxon>Neoptera</taxon>
        <taxon>Endopterygota</taxon>
        <taxon>Diptera</taxon>
        <taxon>Brachycera</taxon>
        <taxon>Muscomorpha</taxon>
        <taxon>Ephydroidea</taxon>
        <taxon>Drosophilidae</taxon>
        <taxon>Scaptodrosophila</taxon>
    </lineage>
</organism>
<dbReference type="Proteomes" id="UP000504634">
    <property type="component" value="Unplaced"/>
</dbReference>
<keyword evidence="2" id="KW-0479">Metal-binding</keyword>
<evidence type="ECO:0000256" key="8">
    <source>
        <dbReference type="PROSITE-ProRule" id="PRU00094"/>
    </source>
</evidence>
<dbReference type="Pfam" id="PF00320">
    <property type="entry name" value="GATA"/>
    <property type="match status" value="1"/>
</dbReference>
<keyword evidence="9" id="KW-0175">Coiled coil</keyword>
<evidence type="ECO:0000256" key="6">
    <source>
        <dbReference type="ARBA" id="ARBA00023163"/>
    </source>
</evidence>
<dbReference type="GO" id="GO:0045165">
    <property type="term" value="P:cell fate commitment"/>
    <property type="evidence" value="ECO:0007669"/>
    <property type="project" value="TreeGrafter"/>
</dbReference>
<dbReference type="AlphaFoldDB" id="A0A6J2U8G4"/>
<keyword evidence="12" id="KW-1185">Reference proteome</keyword>
<accession>A0A6J2U8G4</accession>